<organism evidence="1">
    <name type="scientific">marine sediment metagenome</name>
    <dbReference type="NCBI Taxonomy" id="412755"/>
    <lineage>
        <taxon>unclassified sequences</taxon>
        <taxon>metagenomes</taxon>
        <taxon>ecological metagenomes</taxon>
    </lineage>
</organism>
<sequence length="209" mass="23594">EQVRDLAQYFEARGVPFHAYTVVQGIDPKREAEMAAEVLAAGARSIFIDLEPWSGYYWQRTAEDARVFGQELRRLQPNAVVVTVIEPRPWALERLPLAEFAAFSDALAPLIYWETFNTQPNLDAYQRYGWPPGPDGITPEFLLDVSVDLLQQYNLPIQPVGQGASPDMDAWTRFLGYASQLGMPDISVWRHGVTNPGVWDLLKERTPCG</sequence>
<gene>
    <name evidence="1" type="ORF">LCGC14_2167650</name>
</gene>
<evidence type="ECO:0000313" key="1">
    <source>
        <dbReference type="EMBL" id="KKL64178.1"/>
    </source>
</evidence>
<protein>
    <recommendedName>
        <fullName evidence="2">GH26 domain-containing protein</fullName>
    </recommendedName>
</protein>
<dbReference type="EMBL" id="LAZR01027925">
    <property type="protein sequence ID" value="KKL64178.1"/>
    <property type="molecule type" value="Genomic_DNA"/>
</dbReference>
<name>A0A0F9DQT8_9ZZZZ</name>
<reference evidence="1" key="1">
    <citation type="journal article" date="2015" name="Nature">
        <title>Complex archaea that bridge the gap between prokaryotes and eukaryotes.</title>
        <authorList>
            <person name="Spang A."/>
            <person name="Saw J.H."/>
            <person name="Jorgensen S.L."/>
            <person name="Zaremba-Niedzwiedzka K."/>
            <person name="Martijn J."/>
            <person name="Lind A.E."/>
            <person name="van Eijk R."/>
            <person name="Schleper C."/>
            <person name="Guy L."/>
            <person name="Ettema T.J."/>
        </authorList>
    </citation>
    <scope>NUCLEOTIDE SEQUENCE</scope>
</reference>
<accession>A0A0F9DQT8</accession>
<proteinExistence type="predicted"/>
<feature type="non-terminal residue" evidence="1">
    <location>
        <position position="1"/>
    </location>
</feature>
<dbReference type="AlphaFoldDB" id="A0A0F9DQT8"/>
<comment type="caution">
    <text evidence="1">The sequence shown here is derived from an EMBL/GenBank/DDBJ whole genome shotgun (WGS) entry which is preliminary data.</text>
</comment>
<evidence type="ECO:0008006" key="2">
    <source>
        <dbReference type="Google" id="ProtNLM"/>
    </source>
</evidence>